<name>A0A259U304_9BACT</name>
<dbReference type="OrthoDB" id="9791357at2"/>
<dbReference type="PANTHER" id="PTHR21381">
    <property type="entry name" value="ZGC:162297"/>
    <property type="match status" value="1"/>
</dbReference>
<comment type="caution">
    <text evidence="2">The sequence shown here is derived from an EMBL/GenBank/DDBJ whole genome shotgun (WGS) entry which is preliminary data.</text>
</comment>
<organism evidence="2 3">
    <name type="scientific">Rubricoccus marinus</name>
    <dbReference type="NCBI Taxonomy" id="716817"/>
    <lineage>
        <taxon>Bacteria</taxon>
        <taxon>Pseudomonadati</taxon>
        <taxon>Rhodothermota</taxon>
        <taxon>Rhodothermia</taxon>
        <taxon>Rhodothermales</taxon>
        <taxon>Rubricoccaceae</taxon>
        <taxon>Rubricoccus</taxon>
    </lineage>
</organism>
<reference evidence="2 3" key="1">
    <citation type="submission" date="2016-11" db="EMBL/GenBank/DDBJ databases">
        <title>Study of marine rhodopsin-containing bacteria.</title>
        <authorList>
            <person name="Yoshizawa S."/>
            <person name="Kumagai Y."/>
            <person name="Kogure K."/>
        </authorList>
    </citation>
    <scope>NUCLEOTIDE SEQUENCE [LARGE SCALE GENOMIC DNA]</scope>
    <source>
        <strain evidence="2 3">SG-29</strain>
    </source>
</reference>
<accession>A0A259U304</accession>
<dbReference type="InParanoid" id="A0A259U304"/>
<evidence type="ECO:0000313" key="2">
    <source>
        <dbReference type="EMBL" id="OZC04174.1"/>
    </source>
</evidence>
<protein>
    <recommendedName>
        <fullName evidence="4">BtpA family membrane complex biogenesis protein</fullName>
    </recommendedName>
</protein>
<evidence type="ECO:0008006" key="4">
    <source>
        <dbReference type="Google" id="ProtNLM"/>
    </source>
</evidence>
<proteinExistence type="inferred from homology"/>
<gene>
    <name evidence="2" type="ORF">BSZ36_14995</name>
</gene>
<dbReference type="RefSeq" id="WP_094550353.1">
    <property type="nucleotide sequence ID" value="NZ_MQWB01000001.1"/>
</dbReference>
<dbReference type="PANTHER" id="PTHR21381:SF3">
    <property type="entry name" value="SGC REGION PROTEIN SGCQ-RELATED"/>
    <property type="match status" value="1"/>
</dbReference>
<dbReference type="SUPFAM" id="SSF51366">
    <property type="entry name" value="Ribulose-phoshate binding barrel"/>
    <property type="match status" value="1"/>
</dbReference>
<dbReference type="AlphaFoldDB" id="A0A259U304"/>
<evidence type="ECO:0000256" key="1">
    <source>
        <dbReference type="ARBA" id="ARBA00006007"/>
    </source>
</evidence>
<evidence type="ECO:0000313" key="3">
    <source>
        <dbReference type="Proteomes" id="UP000216446"/>
    </source>
</evidence>
<dbReference type="InterPro" id="IPR005137">
    <property type="entry name" value="BtpA"/>
</dbReference>
<sequence length="260" mass="27196">MPLTHLFERPKPIIGVLHVGPSPGVPGARDVRSSIDRTIAEARLLIEHGVDGLLVENMHDMPVVAESEAGPEVAAFLTRAATAVKRYAGRKMPVGVRAMGGANRTAIAVAVAASCDFVRVDGWAEDPAAAGALLRYRHVLDADSLPILADLRPACAADCSELAERAALNRADGFAVLGPGRGEPPDAECLEAIISATDLPVLAGGGLDSTNLLDFVGLADGFLVGSGLKEGANWRAPICEQRVRALVGAVEYARGEEVRR</sequence>
<dbReference type="Pfam" id="PF03437">
    <property type="entry name" value="BtpA"/>
    <property type="match status" value="1"/>
</dbReference>
<dbReference type="Proteomes" id="UP000216446">
    <property type="component" value="Unassembled WGS sequence"/>
</dbReference>
<dbReference type="InterPro" id="IPR011060">
    <property type="entry name" value="RibuloseP-bd_barrel"/>
</dbReference>
<comment type="similarity">
    <text evidence="1">Belongs to the BtpA family.</text>
</comment>
<keyword evidence="3" id="KW-1185">Reference proteome</keyword>
<dbReference type="EMBL" id="MQWB01000001">
    <property type="protein sequence ID" value="OZC04174.1"/>
    <property type="molecule type" value="Genomic_DNA"/>
</dbReference>